<evidence type="ECO:0000259" key="11">
    <source>
        <dbReference type="PROSITE" id="PS51198"/>
    </source>
</evidence>
<dbReference type="Pfam" id="PF12705">
    <property type="entry name" value="PDDEXK_1"/>
    <property type="match status" value="1"/>
</dbReference>
<dbReference type="GO" id="GO:0004527">
    <property type="term" value="F:exonuclease activity"/>
    <property type="evidence" value="ECO:0007669"/>
    <property type="project" value="UniProtKB-KW"/>
</dbReference>
<proteinExistence type="predicted"/>
<evidence type="ECO:0000256" key="4">
    <source>
        <dbReference type="ARBA" id="ARBA00022840"/>
    </source>
</evidence>
<dbReference type="EMBL" id="FZOC01000002">
    <property type="protein sequence ID" value="SNR82570.1"/>
    <property type="molecule type" value="Genomic_DNA"/>
</dbReference>
<dbReference type="Proteomes" id="UP000198324">
    <property type="component" value="Unassembled WGS sequence"/>
</dbReference>
<evidence type="ECO:0000259" key="12">
    <source>
        <dbReference type="PROSITE" id="PS51217"/>
    </source>
</evidence>
<evidence type="ECO:0000256" key="7">
    <source>
        <dbReference type="ARBA" id="ARBA00034808"/>
    </source>
</evidence>
<feature type="domain" description="UvrD-like helicase ATP-binding" evidence="11">
    <location>
        <begin position="1"/>
        <end position="468"/>
    </location>
</feature>
<dbReference type="InterPro" id="IPR027417">
    <property type="entry name" value="P-loop_NTPase"/>
</dbReference>
<evidence type="ECO:0000256" key="5">
    <source>
        <dbReference type="ARBA" id="ARBA00023235"/>
    </source>
</evidence>
<dbReference type="GO" id="GO:0016887">
    <property type="term" value="F:ATP hydrolysis activity"/>
    <property type="evidence" value="ECO:0007669"/>
    <property type="project" value="RHEA"/>
</dbReference>
<dbReference type="Pfam" id="PF00580">
    <property type="entry name" value="UvrD-helicase"/>
    <property type="match status" value="1"/>
</dbReference>
<dbReference type="GO" id="GO:0005829">
    <property type="term" value="C:cytosol"/>
    <property type="evidence" value="ECO:0007669"/>
    <property type="project" value="TreeGrafter"/>
</dbReference>
<keyword evidence="13" id="KW-0269">Exonuclease</keyword>
<evidence type="ECO:0000256" key="6">
    <source>
        <dbReference type="ARBA" id="ARBA00034617"/>
    </source>
</evidence>
<keyword evidence="2 9" id="KW-0378">Hydrolase</keyword>
<keyword evidence="3 9" id="KW-0347">Helicase</keyword>
<keyword evidence="1 9" id="KW-0547">Nucleotide-binding</keyword>
<keyword evidence="13" id="KW-0540">Nuclease</keyword>
<comment type="catalytic activity">
    <reaction evidence="6">
        <text>Couples ATP hydrolysis with the unwinding of duplex DNA by translocating in the 3'-5' direction.</text>
        <dbReference type="EC" id="5.6.2.4"/>
    </reaction>
</comment>
<dbReference type="GO" id="GO:0000725">
    <property type="term" value="P:recombinational repair"/>
    <property type="evidence" value="ECO:0007669"/>
    <property type="project" value="TreeGrafter"/>
</dbReference>
<protein>
    <recommendedName>
        <fullName evidence="7">DNA 3'-5' helicase</fullName>
        <ecNumber evidence="7">5.6.2.4</ecNumber>
    </recommendedName>
</protein>
<dbReference type="InterPro" id="IPR000212">
    <property type="entry name" value="DNA_helicase_UvrD/REP"/>
</dbReference>
<dbReference type="AlphaFoldDB" id="A0A238ZH85"/>
<dbReference type="PROSITE" id="PS51198">
    <property type="entry name" value="UVRD_HELICASE_ATP_BIND"/>
    <property type="match status" value="1"/>
</dbReference>
<sequence length="1095" mass="119392">MTHSPFRQVKASAGSGKTYALTLRFLDLLAGSSDADAAVDSPQSRPGRACAAEPSPTLSRGYSWPEILAVTFTNKAAAEMRERVLGALKNRALGKTGGPGDALSPDKAGRLLEDILRHTEHLGIRTIDSLLSLLVRLFALDRGLKPDFDTVFDEGKAIGALLDRFLARCEKGGSDAALFEQAVRTLIEHEAKEGFWLHEALRERMVDLAKHLLRIPPGVPVTTDQARMADLLAVSFEELGRATDALSQAVSGEELAPSANFSSLLRKCAEAELFDTRWANSAYLCKDALDECLLKKSQGKCSAEAEAAYDAFKAAAAEHIRCQAILSPAYALAPCAQIAERLLRELDAEQREKGFLFGSQMADIVSEALDGGLGVPDAFCRLGDRLHHMLVDEFQDTSRSQWSAALPLAAECLSKGGSLFYVGDVKQAIYGWRGGDAKLFDEVADDGELLAISGGLARDALPCNWRSLPEIIGFNNRVFSRLGREDTARDIACDLLKGAPEDMLDAFAHNAVAAFSDAAQEVPPGKDADEPGRVQVRLLPAGKTEEVLQAGLDALADTLLNDVLTRRRPGDVAVLVRTAKHADLVCERLVAEGLPIITESSLQLARHPIVRQLVALLRLLDAPPDDLSFVTLVCGEELFLAESGLGAEQILEWIAAESQRRSAEDKSAGGRGGLLSRFRDAFPEIHERLLAPFLRGTGLMRPYDLVRAALDSFQALQRHPEAELYMRRFLEVVHLAESQGMGSLPRFLEFWDESGVEEKVPLPESADAIRILTIHKSKGLQFPVCVIPFHNWSAGPKGGVDVVELHGHRVLTRMTKALGRPYYASLSEEILEQANLLYVAWTRAEEELYAFVPATEGKQRLGAAPVLLHHLLGVSPEDAGLDLGKAPFRKAPQPLESRAQAPSPAVPKRTEAPEFQAWLPRLRVFRHSVEDAGFDERTRGTVAHKAAELLRPTGDDAADAQRAAVLALGEFPELRALKQEQQLTLQVQIEEMMRWMLARPEIRPHLGCAGSELSILTGDGAVLRPDLLRLTPTGPVVLEFKTGHAEPEHVRQLRSYLALARALATARGMGGGAHGFLVYLDRRVVEPVEIEGDDA</sequence>
<dbReference type="RefSeq" id="WP_179216931.1">
    <property type="nucleotide sequence ID" value="NZ_FZOC01000002.1"/>
</dbReference>
<gene>
    <name evidence="13" type="ORF">SAMN04488503_1531</name>
</gene>
<reference evidence="13 14" key="1">
    <citation type="submission" date="2017-06" db="EMBL/GenBank/DDBJ databases">
        <authorList>
            <person name="Kim H.J."/>
            <person name="Triplett B.A."/>
        </authorList>
    </citation>
    <scope>NUCLEOTIDE SEQUENCE [LARGE SCALE GENOMIC DNA]</scope>
    <source>
        <strain evidence="13 14">DSM 13116</strain>
    </source>
</reference>
<feature type="domain" description="UvrD-like helicase C-terminal" evidence="12">
    <location>
        <begin position="513"/>
        <end position="779"/>
    </location>
</feature>
<dbReference type="PANTHER" id="PTHR11070:SF67">
    <property type="entry name" value="DNA 3'-5' HELICASE"/>
    <property type="match status" value="1"/>
</dbReference>
<dbReference type="GO" id="GO:0005524">
    <property type="term" value="F:ATP binding"/>
    <property type="evidence" value="ECO:0007669"/>
    <property type="project" value="UniProtKB-UniRule"/>
</dbReference>
<evidence type="ECO:0000313" key="14">
    <source>
        <dbReference type="Proteomes" id="UP000198324"/>
    </source>
</evidence>
<feature type="binding site" evidence="9">
    <location>
        <begin position="11"/>
        <end position="18"/>
    </location>
    <ligand>
        <name>ATP</name>
        <dbReference type="ChEBI" id="CHEBI:30616"/>
    </ligand>
</feature>
<dbReference type="GO" id="GO:0043138">
    <property type="term" value="F:3'-5' DNA helicase activity"/>
    <property type="evidence" value="ECO:0007669"/>
    <property type="project" value="UniProtKB-EC"/>
</dbReference>
<name>A0A238ZH85_9BACT</name>
<evidence type="ECO:0000313" key="13">
    <source>
        <dbReference type="EMBL" id="SNR82570.1"/>
    </source>
</evidence>
<dbReference type="PANTHER" id="PTHR11070">
    <property type="entry name" value="UVRD / RECB / PCRA DNA HELICASE FAMILY MEMBER"/>
    <property type="match status" value="1"/>
</dbReference>
<feature type="region of interest" description="Disordered" evidence="10">
    <location>
        <begin position="888"/>
        <end position="911"/>
    </location>
</feature>
<dbReference type="InterPro" id="IPR014016">
    <property type="entry name" value="UvrD-like_ATP-bd"/>
</dbReference>
<feature type="region of interest" description="Disordered" evidence="10">
    <location>
        <begin position="36"/>
        <end position="55"/>
    </location>
</feature>
<dbReference type="SUPFAM" id="SSF52540">
    <property type="entry name" value="P-loop containing nucleoside triphosphate hydrolases"/>
    <property type="match status" value="1"/>
</dbReference>
<dbReference type="GO" id="GO:0003677">
    <property type="term" value="F:DNA binding"/>
    <property type="evidence" value="ECO:0007669"/>
    <property type="project" value="InterPro"/>
</dbReference>
<evidence type="ECO:0000256" key="10">
    <source>
        <dbReference type="SAM" id="MobiDB-lite"/>
    </source>
</evidence>
<evidence type="ECO:0000256" key="2">
    <source>
        <dbReference type="ARBA" id="ARBA00022801"/>
    </source>
</evidence>
<evidence type="ECO:0000256" key="1">
    <source>
        <dbReference type="ARBA" id="ARBA00022741"/>
    </source>
</evidence>
<comment type="catalytic activity">
    <reaction evidence="8">
        <text>ATP + H2O = ADP + phosphate + H(+)</text>
        <dbReference type="Rhea" id="RHEA:13065"/>
        <dbReference type="ChEBI" id="CHEBI:15377"/>
        <dbReference type="ChEBI" id="CHEBI:15378"/>
        <dbReference type="ChEBI" id="CHEBI:30616"/>
        <dbReference type="ChEBI" id="CHEBI:43474"/>
        <dbReference type="ChEBI" id="CHEBI:456216"/>
        <dbReference type="EC" id="5.6.2.4"/>
    </reaction>
</comment>
<dbReference type="PROSITE" id="PS51217">
    <property type="entry name" value="UVRD_HELICASE_CTER"/>
    <property type="match status" value="1"/>
</dbReference>
<dbReference type="EC" id="5.6.2.4" evidence="7"/>
<keyword evidence="14" id="KW-1185">Reference proteome</keyword>
<evidence type="ECO:0000256" key="8">
    <source>
        <dbReference type="ARBA" id="ARBA00048988"/>
    </source>
</evidence>
<keyword evidence="5" id="KW-0413">Isomerase</keyword>
<keyword evidence="4 9" id="KW-0067">ATP-binding</keyword>
<evidence type="ECO:0000256" key="3">
    <source>
        <dbReference type="ARBA" id="ARBA00022806"/>
    </source>
</evidence>
<dbReference type="InterPro" id="IPR038726">
    <property type="entry name" value="PDDEXK_AddAB-type"/>
</dbReference>
<dbReference type="InterPro" id="IPR014017">
    <property type="entry name" value="DNA_helicase_UvrD-like_C"/>
</dbReference>
<dbReference type="Gene3D" id="3.40.50.300">
    <property type="entry name" value="P-loop containing nucleotide triphosphate hydrolases"/>
    <property type="match status" value="4"/>
</dbReference>
<dbReference type="Pfam" id="PF13361">
    <property type="entry name" value="UvrD_C"/>
    <property type="match status" value="1"/>
</dbReference>
<accession>A0A238ZH85</accession>
<evidence type="ECO:0000256" key="9">
    <source>
        <dbReference type="PROSITE-ProRule" id="PRU00560"/>
    </source>
</evidence>
<organism evidence="13 14">
    <name type="scientific">Humidesulfovibrio mexicanus</name>
    <dbReference type="NCBI Taxonomy" id="147047"/>
    <lineage>
        <taxon>Bacteria</taxon>
        <taxon>Pseudomonadati</taxon>
        <taxon>Thermodesulfobacteriota</taxon>
        <taxon>Desulfovibrionia</taxon>
        <taxon>Desulfovibrionales</taxon>
        <taxon>Desulfovibrionaceae</taxon>
        <taxon>Humidesulfovibrio</taxon>
    </lineage>
</organism>